<dbReference type="STRING" id="1802500.A2801_03325"/>
<proteinExistence type="predicted"/>
<organism evidence="2 3">
    <name type="scientific">Candidatus Woesebacteria bacterium RIFCSPHIGHO2_01_FULL_41_10</name>
    <dbReference type="NCBI Taxonomy" id="1802500"/>
    <lineage>
        <taxon>Bacteria</taxon>
        <taxon>Candidatus Woeseibacteriota</taxon>
    </lineage>
</organism>
<evidence type="ECO:0000256" key="1">
    <source>
        <dbReference type="SAM" id="MobiDB-lite"/>
    </source>
</evidence>
<feature type="compositionally biased region" description="Basic and acidic residues" evidence="1">
    <location>
        <begin position="39"/>
        <end position="52"/>
    </location>
</feature>
<evidence type="ECO:0000313" key="2">
    <source>
        <dbReference type="EMBL" id="OGM30372.1"/>
    </source>
</evidence>
<gene>
    <name evidence="2" type="ORF">A2801_03325</name>
</gene>
<dbReference type="AlphaFoldDB" id="A0A1F7YSS8"/>
<accession>A0A1F7YSS8</accession>
<sequence>MSDQEREPGRTQQTEFIIEGDSFRIPEIEGDEEPTEPVKTIDVDDKKGKPDDPLAELKRRVRVGEVKRAARQAGHKPTSFLDATKDKY</sequence>
<name>A0A1F7YSS8_9BACT</name>
<comment type="caution">
    <text evidence="2">The sequence shown here is derived from an EMBL/GenBank/DDBJ whole genome shotgun (WGS) entry which is preliminary data.</text>
</comment>
<dbReference type="Proteomes" id="UP000177263">
    <property type="component" value="Unassembled WGS sequence"/>
</dbReference>
<protein>
    <submittedName>
        <fullName evidence="2">Uncharacterized protein</fullName>
    </submittedName>
</protein>
<dbReference type="EMBL" id="MGGM01000001">
    <property type="protein sequence ID" value="OGM30372.1"/>
    <property type="molecule type" value="Genomic_DNA"/>
</dbReference>
<reference evidence="2 3" key="1">
    <citation type="journal article" date="2016" name="Nat. Commun.">
        <title>Thousands of microbial genomes shed light on interconnected biogeochemical processes in an aquifer system.</title>
        <authorList>
            <person name="Anantharaman K."/>
            <person name="Brown C.T."/>
            <person name="Hug L.A."/>
            <person name="Sharon I."/>
            <person name="Castelle C.J."/>
            <person name="Probst A.J."/>
            <person name="Thomas B.C."/>
            <person name="Singh A."/>
            <person name="Wilkins M.J."/>
            <person name="Karaoz U."/>
            <person name="Brodie E.L."/>
            <person name="Williams K.H."/>
            <person name="Hubbard S.S."/>
            <person name="Banfield J.F."/>
        </authorList>
    </citation>
    <scope>NUCLEOTIDE SEQUENCE [LARGE SCALE GENOMIC DNA]</scope>
</reference>
<evidence type="ECO:0000313" key="3">
    <source>
        <dbReference type="Proteomes" id="UP000177263"/>
    </source>
</evidence>
<feature type="region of interest" description="Disordered" evidence="1">
    <location>
        <begin position="66"/>
        <end position="88"/>
    </location>
</feature>
<feature type="region of interest" description="Disordered" evidence="1">
    <location>
        <begin position="28"/>
        <end position="52"/>
    </location>
</feature>